<keyword evidence="2" id="KW-1185">Reference proteome</keyword>
<dbReference type="PATRIC" id="fig|1300347.3.peg.2757"/>
<dbReference type="AlphaFoldDB" id="A0A1A9GLN1"/>
<reference evidence="1 2" key="1">
    <citation type="submission" date="2016-03" db="EMBL/GenBank/DDBJ databases">
        <title>Complete genome sequence of a soil Actinobacterium, Nocardioides dokdonensis FR1436.</title>
        <authorList>
            <person name="Kwon S.-K."/>
            <person name="Kim K."/>
            <person name="Kim J.F."/>
        </authorList>
    </citation>
    <scope>NUCLEOTIDE SEQUENCE [LARGE SCALE GENOMIC DNA]</scope>
    <source>
        <strain evidence="1 2">FR1436</strain>
    </source>
</reference>
<gene>
    <name evidence="1" type="ORF">I601_2762</name>
</gene>
<dbReference type="EMBL" id="CP015079">
    <property type="protein sequence ID" value="ANH39178.1"/>
    <property type="molecule type" value="Genomic_DNA"/>
</dbReference>
<name>A0A1A9GLN1_9ACTN</name>
<dbReference type="KEGG" id="ndk:I601_2762"/>
<proteinExistence type="predicted"/>
<protein>
    <submittedName>
        <fullName evidence="1">Uncharacterized protein</fullName>
    </submittedName>
</protein>
<dbReference type="STRING" id="1300347.I601_2762"/>
<organism evidence="1 2">
    <name type="scientific">Nocardioides dokdonensis FR1436</name>
    <dbReference type="NCBI Taxonomy" id="1300347"/>
    <lineage>
        <taxon>Bacteria</taxon>
        <taxon>Bacillati</taxon>
        <taxon>Actinomycetota</taxon>
        <taxon>Actinomycetes</taxon>
        <taxon>Propionibacteriales</taxon>
        <taxon>Nocardioidaceae</taxon>
        <taxon>Nocardioides</taxon>
    </lineage>
</organism>
<dbReference type="Proteomes" id="UP000077868">
    <property type="component" value="Chromosome"/>
</dbReference>
<accession>A0A1A9GLN1</accession>
<sequence>MRRLARPLLLMGEPLGKTGAMLRTVLLVALALSVSSCGDIDAGDAAEVSFTEWSAEQPYDGVTPVVTSAQNLLPYSGMLDVTLYASDATEADVAAIREHYCAFGADDATIRYTIRDTARRIEWPLPDCWDEQPDTAERFKSMQAVADTVQACGADHAIMGDYRLTIGFAADEHPALKKQDRCLPAVRDAAPEAPALFGLSAGAGDPTWVEASFDEFRTTAAS</sequence>
<evidence type="ECO:0000313" key="1">
    <source>
        <dbReference type="EMBL" id="ANH39178.1"/>
    </source>
</evidence>
<evidence type="ECO:0000313" key="2">
    <source>
        <dbReference type="Proteomes" id="UP000077868"/>
    </source>
</evidence>